<feature type="compositionally biased region" description="Pro residues" evidence="1">
    <location>
        <begin position="415"/>
        <end position="437"/>
    </location>
</feature>
<gene>
    <name evidence="2" type="ORF">ACFSJS_07755</name>
</gene>
<comment type="caution">
    <text evidence="2">The sequence shown here is derived from an EMBL/GenBank/DDBJ whole genome shotgun (WGS) entry which is preliminary data.</text>
</comment>
<accession>A0ABW4PHY2</accession>
<name>A0ABW4PHY2_9ACTN</name>
<proteinExistence type="predicted"/>
<evidence type="ECO:0000313" key="2">
    <source>
        <dbReference type="EMBL" id="MFD1829555.1"/>
    </source>
</evidence>
<reference evidence="3" key="1">
    <citation type="journal article" date="2019" name="Int. J. Syst. Evol. Microbiol.">
        <title>The Global Catalogue of Microorganisms (GCM) 10K type strain sequencing project: providing services to taxonomists for standard genome sequencing and annotation.</title>
        <authorList>
            <consortium name="The Broad Institute Genomics Platform"/>
            <consortium name="The Broad Institute Genome Sequencing Center for Infectious Disease"/>
            <person name="Wu L."/>
            <person name="Ma J."/>
        </authorList>
    </citation>
    <scope>NUCLEOTIDE SEQUENCE [LARGE SCALE GENOMIC DNA]</scope>
    <source>
        <strain evidence="3">CGMCC 4.7455</strain>
    </source>
</reference>
<feature type="region of interest" description="Disordered" evidence="1">
    <location>
        <begin position="402"/>
        <end position="444"/>
    </location>
</feature>
<dbReference type="RefSeq" id="WP_380898192.1">
    <property type="nucleotide sequence ID" value="NZ_JBHUFU010000003.1"/>
</dbReference>
<evidence type="ECO:0000313" key="3">
    <source>
        <dbReference type="Proteomes" id="UP001597365"/>
    </source>
</evidence>
<sequence>MTETDVVAADVVVVGAGAAGLSLVEHLLDAGLPRGYRIAVVEPPPGPVRSPGRTWCFWEDETPDGSAGSRRLDGLVAASWGRLLVRTPDGGTAGGASPRRYRMVRSSDFLRAADARMAADPRVVRIVGTVTGITDGPRGARATGTGDGGRPFAVAGRWVFDSRPPGALPPARTTLLQHFRGWFVRTEEDRFDPRTAELMDLRTPQPRCGLSFAYVLPLSPREALVEYTEFSPSVLDDAGYEAALRHYTRRVRPLGAFTVTGTEQGVIPMTDGHFPRRAGRSVFRIGTAGGATRPATGYTFAAARRQSARIAAALAAGRTPLPPRPHARRHLAMDAALLRALATGRIDGALFFADLFRRTPLRSVLRFLDGGSSPCEEVAIGLRSPVLPMALSLAELPLLRRRAPGGAPSCGAPGPSRPPPGPPRPSRPPGTPGPPGPAHRKASR</sequence>
<dbReference type="EMBL" id="JBHUFU010000003">
    <property type="protein sequence ID" value="MFD1829555.1"/>
    <property type="molecule type" value="Genomic_DNA"/>
</dbReference>
<dbReference type="Proteomes" id="UP001597365">
    <property type="component" value="Unassembled WGS sequence"/>
</dbReference>
<protein>
    <submittedName>
        <fullName evidence="2">Lycopene cyclase family protein</fullName>
    </submittedName>
</protein>
<dbReference type="SUPFAM" id="SSF51905">
    <property type="entry name" value="FAD/NAD(P)-binding domain"/>
    <property type="match status" value="1"/>
</dbReference>
<dbReference type="InterPro" id="IPR036188">
    <property type="entry name" value="FAD/NAD-bd_sf"/>
</dbReference>
<keyword evidence="3" id="KW-1185">Reference proteome</keyword>
<dbReference type="Pfam" id="PF05834">
    <property type="entry name" value="Lycopene_cycl"/>
    <property type="match status" value="1"/>
</dbReference>
<feature type="compositionally biased region" description="Low complexity" evidence="1">
    <location>
        <begin position="404"/>
        <end position="414"/>
    </location>
</feature>
<organism evidence="2 3">
    <name type="scientific">Streptomyces desertarenae</name>
    <dbReference type="NCBI Taxonomy" id="2666184"/>
    <lineage>
        <taxon>Bacteria</taxon>
        <taxon>Bacillati</taxon>
        <taxon>Actinomycetota</taxon>
        <taxon>Actinomycetes</taxon>
        <taxon>Kitasatosporales</taxon>
        <taxon>Streptomycetaceae</taxon>
        <taxon>Streptomyces</taxon>
    </lineage>
</organism>
<evidence type="ECO:0000256" key="1">
    <source>
        <dbReference type="SAM" id="MobiDB-lite"/>
    </source>
</evidence>